<dbReference type="STRING" id="1122189.SAMN02745165_03724"/>
<dbReference type="InterPro" id="IPR036388">
    <property type="entry name" value="WH-like_DNA-bd_sf"/>
</dbReference>
<dbReference type="SUPFAM" id="SSF46894">
    <property type="entry name" value="C-terminal effector domain of the bipartite response regulators"/>
    <property type="match status" value="1"/>
</dbReference>
<sequence length="204" mass="23129">MSTEKEPIRILIVLSNNILAEGLKRVIEEYSSPSRVSLAKCSLSEAPDIIFFDANQDLATWLETYPEAKPILLDTGLQDQEISNLLVSSNVRGVISTQATIEMFHKAIRVVDQGEIWVDQKQLKALLKRNNAMTENGEVKKLSPQDKKIIQLICQGYRNRQIGEKLCLSEHTIKAHISRIFKQLNVSNRTQLVCFTQQDNPPKN</sequence>
<dbReference type="PROSITE" id="PS50043">
    <property type="entry name" value="HTH_LUXR_2"/>
    <property type="match status" value="1"/>
</dbReference>
<gene>
    <name evidence="2" type="ORF">SAMN02745165_03724</name>
</gene>
<dbReference type="PRINTS" id="PR00038">
    <property type="entry name" value="HTHLUXR"/>
</dbReference>
<dbReference type="SMART" id="SM00421">
    <property type="entry name" value="HTH_LUXR"/>
    <property type="match status" value="1"/>
</dbReference>
<dbReference type="InterPro" id="IPR016032">
    <property type="entry name" value="Sig_transdc_resp-reg_C-effctor"/>
</dbReference>
<dbReference type="RefSeq" id="WP_072910217.1">
    <property type="nucleotide sequence ID" value="NZ_FQZT01000035.1"/>
</dbReference>
<dbReference type="OrthoDB" id="5397235at2"/>
<evidence type="ECO:0000313" key="2">
    <source>
        <dbReference type="EMBL" id="SHJ99874.1"/>
    </source>
</evidence>
<organism evidence="2 3">
    <name type="scientific">Malonomonas rubra DSM 5091</name>
    <dbReference type="NCBI Taxonomy" id="1122189"/>
    <lineage>
        <taxon>Bacteria</taxon>
        <taxon>Pseudomonadati</taxon>
        <taxon>Thermodesulfobacteriota</taxon>
        <taxon>Desulfuromonadia</taxon>
        <taxon>Desulfuromonadales</taxon>
        <taxon>Geopsychrobacteraceae</taxon>
        <taxon>Malonomonas</taxon>
    </lineage>
</organism>
<evidence type="ECO:0000313" key="3">
    <source>
        <dbReference type="Proteomes" id="UP000184171"/>
    </source>
</evidence>
<feature type="domain" description="HTH luxR-type" evidence="1">
    <location>
        <begin position="135"/>
        <end position="200"/>
    </location>
</feature>
<evidence type="ECO:0000259" key="1">
    <source>
        <dbReference type="PROSITE" id="PS50043"/>
    </source>
</evidence>
<dbReference type="Gene3D" id="1.10.10.10">
    <property type="entry name" value="Winged helix-like DNA-binding domain superfamily/Winged helix DNA-binding domain"/>
    <property type="match status" value="1"/>
</dbReference>
<dbReference type="CDD" id="cd06170">
    <property type="entry name" value="LuxR_C_like"/>
    <property type="match status" value="1"/>
</dbReference>
<dbReference type="InterPro" id="IPR051015">
    <property type="entry name" value="EvgA-like"/>
</dbReference>
<dbReference type="GO" id="GO:0006355">
    <property type="term" value="P:regulation of DNA-templated transcription"/>
    <property type="evidence" value="ECO:0007669"/>
    <property type="project" value="InterPro"/>
</dbReference>
<dbReference type="InterPro" id="IPR000792">
    <property type="entry name" value="Tscrpt_reg_LuxR_C"/>
</dbReference>
<dbReference type="EMBL" id="FQZT01000035">
    <property type="protein sequence ID" value="SHJ99874.1"/>
    <property type="molecule type" value="Genomic_DNA"/>
</dbReference>
<dbReference type="Gene3D" id="3.40.50.2300">
    <property type="match status" value="1"/>
</dbReference>
<dbReference type="Proteomes" id="UP000184171">
    <property type="component" value="Unassembled WGS sequence"/>
</dbReference>
<dbReference type="GO" id="GO:0003677">
    <property type="term" value="F:DNA binding"/>
    <property type="evidence" value="ECO:0007669"/>
    <property type="project" value="InterPro"/>
</dbReference>
<reference evidence="2 3" key="1">
    <citation type="submission" date="2016-11" db="EMBL/GenBank/DDBJ databases">
        <authorList>
            <person name="Jaros S."/>
            <person name="Januszkiewicz K."/>
            <person name="Wedrychowicz H."/>
        </authorList>
    </citation>
    <scope>NUCLEOTIDE SEQUENCE [LARGE SCALE GENOMIC DNA]</scope>
    <source>
        <strain evidence="2 3">DSM 5091</strain>
    </source>
</reference>
<name>A0A1M6NW78_MALRU</name>
<dbReference type="PANTHER" id="PTHR45566">
    <property type="entry name" value="HTH-TYPE TRANSCRIPTIONAL REGULATOR YHJB-RELATED"/>
    <property type="match status" value="1"/>
</dbReference>
<keyword evidence="3" id="KW-1185">Reference proteome</keyword>
<dbReference type="Pfam" id="PF00196">
    <property type="entry name" value="GerE"/>
    <property type="match status" value="1"/>
</dbReference>
<protein>
    <submittedName>
        <fullName evidence="2">Two component transcriptional regulator, LuxR family</fullName>
    </submittedName>
</protein>
<accession>A0A1M6NW78</accession>
<proteinExistence type="predicted"/>
<dbReference type="AlphaFoldDB" id="A0A1M6NW78"/>
<dbReference type="PANTHER" id="PTHR45566:SF1">
    <property type="entry name" value="HTH-TYPE TRANSCRIPTIONAL REGULATOR YHJB-RELATED"/>
    <property type="match status" value="1"/>
</dbReference>